<dbReference type="InterPro" id="IPR039460">
    <property type="entry name" value="SUPT7L/Spt7"/>
</dbReference>
<dbReference type="PANTHER" id="PTHR28598">
    <property type="entry name" value="STAGA COMPLEX 65 SUBUNIT GAMMA"/>
    <property type="match status" value="1"/>
</dbReference>
<dbReference type="PANTHER" id="PTHR28598:SF1">
    <property type="entry name" value="STAGA COMPLEX 65 SUBUNIT GAMMA"/>
    <property type="match status" value="1"/>
</dbReference>
<feature type="region of interest" description="Disordered" evidence="1">
    <location>
        <begin position="131"/>
        <end position="161"/>
    </location>
</feature>
<keyword evidence="3" id="KW-1185">Reference proteome</keyword>
<proteinExistence type="predicted"/>
<accession>A0AAD9R3K2</accession>
<evidence type="ECO:0000313" key="2">
    <source>
        <dbReference type="EMBL" id="KAK2572382.1"/>
    </source>
</evidence>
<feature type="region of interest" description="Disordered" evidence="1">
    <location>
        <begin position="339"/>
        <end position="383"/>
    </location>
</feature>
<organism evidence="2 3">
    <name type="scientific">Acropora cervicornis</name>
    <name type="common">Staghorn coral</name>
    <dbReference type="NCBI Taxonomy" id="6130"/>
    <lineage>
        <taxon>Eukaryota</taxon>
        <taxon>Metazoa</taxon>
        <taxon>Cnidaria</taxon>
        <taxon>Anthozoa</taxon>
        <taxon>Hexacorallia</taxon>
        <taxon>Scleractinia</taxon>
        <taxon>Astrocoeniina</taxon>
        <taxon>Acroporidae</taxon>
        <taxon>Acropora</taxon>
    </lineage>
</organism>
<dbReference type="AlphaFoldDB" id="A0AAD9R3K2"/>
<reference evidence="2" key="2">
    <citation type="journal article" date="2023" name="Science">
        <title>Genomic signatures of disease resistance in endangered staghorn corals.</title>
        <authorList>
            <person name="Vollmer S.V."/>
            <person name="Selwyn J.D."/>
            <person name="Despard B.A."/>
            <person name="Roesel C.L."/>
        </authorList>
    </citation>
    <scope>NUCLEOTIDE SEQUENCE</scope>
    <source>
        <strain evidence="2">K2</strain>
    </source>
</reference>
<dbReference type="EMBL" id="JARQWQ010000004">
    <property type="protein sequence ID" value="KAK2572382.1"/>
    <property type="molecule type" value="Genomic_DNA"/>
</dbReference>
<protein>
    <submittedName>
        <fullName evidence="2">STAGA complex 65 subunit gamma</fullName>
    </submittedName>
</protein>
<dbReference type="Proteomes" id="UP001249851">
    <property type="component" value="Unassembled WGS sequence"/>
</dbReference>
<dbReference type="GO" id="GO:0003713">
    <property type="term" value="F:transcription coactivator activity"/>
    <property type="evidence" value="ECO:0007669"/>
    <property type="project" value="TreeGrafter"/>
</dbReference>
<dbReference type="CDD" id="cd06847">
    <property type="entry name" value="HFD_SUPT7L"/>
    <property type="match status" value="1"/>
</dbReference>
<sequence length="383" mass="42779">MLSSAFLGEEERCVTSARAAARGTRSTGNMATTDSVEQGNVQRHWGELQQLLPKTIPLHIDMAEPKAAEYEVPRLHQPSCEHFPPKDELPAKFMASVKPPLDKHSQNLTLHCIELQHHKRRMRLMLMAAQHQYGEGGKSESSDASSLPAHPPRSKRFCSSQGIITPPTQSTILSRAQETPSTLEQNSTLTCAELDSVSNRHLLMQSVATLLASESALEILTDILDDFNTKFCRLLRIRVDNQAMHGRTGFPVGVFGVLFFCFGIQDYVLRLDQEDLEMINEYKSFFVSKPDSLCKTQESSDKSLFREHPRRTFWPRIHTDTSDQTSDFAHLSPYAVVPNGSMTGGGNSDPTSPNWGMTYIKTEGEEEETFDDPITGVPKTPQS</sequence>
<comment type="caution">
    <text evidence="2">The sequence shown here is derived from an EMBL/GenBank/DDBJ whole genome shotgun (WGS) entry which is preliminary data.</text>
</comment>
<evidence type="ECO:0000256" key="1">
    <source>
        <dbReference type="SAM" id="MobiDB-lite"/>
    </source>
</evidence>
<gene>
    <name evidence="2" type="ORF">P5673_002621</name>
</gene>
<name>A0AAD9R3K2_ACRCE</name>
<reference evidence="2" key="1">
    <citation type="journal article" date="2023" name="G3 (Bethesda)">
        <title>Whole genome assembly and annotation of the endangered Caribbean coral Acropora cervicornis.</title>
        <authorList>
            <person name="Selwyn J.D."/>
            <person name="Vollmer S.V."/>
        </authorList>
    </citation>
    <scope>NUCLEOTIDE SEQUENCE</scope>
    <source>
        <strain evidence="2">K2</strain>
    </source>
</reference>
<evidence type="ECO:0000313" key="3">
    <source>
        <dbReference type="Proteomes" id="UP001249851"/>
    </source>
</evidence>
<dbReference type="GO" id="GO:0000124">
    <property type="term" value="C:SAGA complex"/>
    <property type="evidence" value="ECO:0007669"/>
    <property type="project" value="InterPro"/>
</dbReference>